<gene>
    <name evidence="1" type="ORF">HGG79_09800</name>
</gene>
<dbReference type="EMBL" id="JAAZWO010000010">
    <property type="protein sequence ID" value="MBC2398066.1"/>
    <property type="molecule type" value="Genomic_DNA"/>
</dbReference>
<comment type="caution">
    <text evidence="1">The sequence shown here is derived from an EMBL/GenBank/DDBJ whole genome shotgun (WGS) entry which is preliminary data.</text>
</comment>
<organism evidence="1 2">
    <name type="scientific">Clostridium tetanomorphum</name>
    <dbReference type="NCBI Taxonomy" id="1553"/>
    <lineage>
        <taxon>Bacteria</taxon>
        <taxon>Bacillati</taxon>
        <taxon>Bacillota</taxon>
        <taxon>Clostridia</taxon>
        <taxon>Eubacteriales</taxon>
        <taxon>Clostridiaceae</taxon>
        <taxon>Clostridium</taxon>
    </lineage>
</organism>
<dbReference type="RefSeq" id="WP_035144547.1">
    <property type="nucleotide sequence ID" value="NZ_JAAZWO010000010.1"/>
</dbReference>
<dbReference type="Proteomes" id="UP000563151">
    <property type="component" value="Unassembled WGS sequence"/>
</dbReference>
<evidence type="ECO:0000313" key="2">
    <source>
        <dbReference type="Proteomes" id="UP000563151"/>
    </source>
</evidence>
<name>A0A923J088_CLOTT</name>
<dbReference type="AlphaFoldDB" id="A0A923J088"/>
<protein>
    <submittedName>
        <fullName evidence="1">Uncharacterized protein</fullName>
    </submittedName>
</protein>
<accession>A0A923J088</accession>
<keyword evidence="2" id="KW-1185">Reference proteome</keyword>
<proteinExistence type="predicted"/>
<sequence>MKIEEVKEEFNKISGLNYILDKDKFTIRWKWPKDIDIVYILKTDDIEGFSIEYLEDKYLKLYTKEEYNEFNGYVETIKEIKQYKFFIFSAKEIEDDISLFKQQNGENEIIVSTGVPNIYYYVNEVKSIKSFFSKEKTVQIIINSDVDLKKDVLCYVKKKGSYPINKNDGIQFDFICEIYSGENIMPEIIISKDEYIKVFIKDIDKYGSAYNLKQR</sequence>
<evidence type="ECO:0000313" key="1">
    <source>
        <dbReference type="EMBL" id="MBC2398066.1"/>
    </source>
</evidence>
<reference evidence="1 2" key="1">
    <citation type="submission" date="2020-04" db="EMBL/GenBank/DDBJ databases">
        <title>Genomic insights into acetone-butanol-ethanol (ABE) fermentation by sequencing solventogenic clostridia strains.</title>
        <authorList>
            <person name="Brown S."/>
        </authorList>
    </citation>
    <scope>NUCLEOTIDE SEQUENCE [LARGE SCALE GENOMIC DNA]</scope>
    <source>
        <strain evidence="1 2">DJ011</strain>
    </source>
</reference>